<dbReference type="GO" id="GO:0015937">
    <property type="term" value="P:coenzyme A biosynthetic process"/>
    <property type="evidence" value="ECO:0007669"/>
    <property type="project" value="UniProtKB-UniRule"/>
</dbReference>
<evidence type="ECO:0000256" key="3">
    <source>
        <dbReference type="ARBA" id="ARBA00022679"/>
    </source>
</evidence>
<dbReference type="EC" id="2.7.1.24" evidence="8 9"/>
<keyword evidence="2 8" id="KW-0963">Cytoplasm</keyword>
<evidence type="ECO:0000313" key="10">
    <source>
        <dbReference type="EMBL" id="PRT71183.1"/>
    </source>
</evidence>
<dbReference type="GO" id="GO:0004140">
    <property type="term" value="F:dephospho-CoA kinase activity"/>
    <property type="evidence" value="ECO:0007669"/>
    <property type="project" value="UniProtKB-UniRule"/>
</dbReference>
<comment type="pathway">
    <text evidence="8">Cofactor biosynthesis; coenzyme A biosynthesis; CoA from (R)-pantothenate: step 5/5.</text>
</comment>
<keyword evidence="3 8" id="KW-0808">Transferase</keyword>
<comment type="subcellular location">
    <subcellularLocation>
        <location evidence="8">Cytoplasm</location>
    </subcellularLocation>
</comment>
<dbReference type="InterPro" id="IPR001977">
    <property type="entry name" value="Depp_CoAkinase"/>
</dbReference>
<dbReference type="EMBL" id="PVSZ01000008">
    <property type="protein sequence ID" value="PRT71183.1"/>
    <property type="molecule type" value="Genomic_DNA"/>
</dbReference>
<organism evidence="10 11">
    <name type="scientific">Streptococcus anginosus</name>
    <dbReference type="NCBI Taxonomy" id="1328"/>
    <lineage>
        <taxon>Bacteria</taxon>
        <taxon>Bacillati</taxon>
        <taxon>Bacillota</taxon>
        <taxon>Bacilli</taxon>
        <taxon>Lactobacillales</taxon>
        <taxon>Streptococcaceae</taxon>
        <taxon>Streptococcus</taxon>
        <taxon>Streptococcus anginosus group</taxon>
    </lineage>
</organism>
<keyword evidence="4 8" id="KW-0547">Nucleotide-binding</keyword>
<keyword evidence="7 8" id="KW-0173">Coenzyme A biosynthesis</keyword>
<dbReference type="AlphaFoldDB" id="A0A2T0G557"/>
<comment type="caution">
    <text evidence="10">The sequence shown here is derived from an EMBL/GenBank/DDBJ whole genome shotgun (WGS) entry which is preliminary data.</text>
</comment>
<dbReference type="Gene3D" id="3.40.50.300">
    <property type="entry name" value="P-loop containing nucleotide triphosphate hydrolases"/>
    <property type="match status" value="1"/>
</dbReference>
<evidence type="ECO:0000256" key="9">
    <source>
        <dbReference type="NCBIfam" id="TIGR00152"/>
    </source>
</evidence>
<dbReference type="FunFam" id="3.40.50.300:FF:000991">
    <property type="entry name" value="Dephospho-CoA kinase"/>
    <property type="match status" value="1"/>
</dbReference>
<dbReference type="PANTHER" id="PTHR10695:SF46">
    <property type="entry name" value="BIFUNCTIONAL COENZYME A SYNTHASE-RELATED"/>
    <property type="match status" value="1"/>
</dbReference>
<evidence type="ECO:0000256" key="4">
    <source>
        <dbReference type="ARBA" id="ARBA00022741"/>
    </source>
</evidence>
<accession>A0A2T0G557</accession>
<comment type="similarity">
    <text evidence="1 8">Belongs to the CoaE family.</text>
</comment>
<keyword evidence="5 8" id="KW-0418">Kinase</keyword>
<dbReference type="RefSeq" id="WP_049517471.1">
    <property type="nucleotide sequence ID" value="NZ_CABFME010000011.1"/>
</dbReference>
<comment type="function">
    <text evidence="8">Catalyzes the phosphorylation of the 3'-hydroxyl group of dephosphocoenzyme A to form coenzyme A.</text>
</comment>
<keyword evidence="6 8" id="KW-0067">ATP-binding</keyword>
<evidence type="ECO:0000256" key="1">
    <source>
        <dbReference type="ARBA" id="ARBA00009018"/>
    </source>
</evidence>
<reference evidence="10 11" key="1">
    <citation type="journal article" date="1993" name="J. Dent. Res.">
        <title>The isolation and characterization of milleri group streptococci from dental periapical abscesses.</title>
        <authorList>
            <person name="Fisher L.E."/>
            <person name="Russell R.R."/>
        </authorList>
    </citation>
    <scope>NUCLEOTIDE SEQUENCE [LARGE SCALE GENOMIC DNA]</scope>
    <source>
        <strain evidence="10 11">OUP21</strain>
    </source>
</reference>
<dbReference type="HAMAP" id="MF_00376">
    <property type="entry name" value="Dephospho_CoA_kinase"/>
    <property type="match status" value="1"/>
</dbReference>
<dbReference type="UniPathway" id="UPA00241">
    <property type="reaction ID" value="UER00356"/>
</dbReference>
<dbReference type="NCBIfam" id="TIGR00152">
    <property type="entry name" value="dephospho-CoA kinase"/>
    <property type="match status" value="1"/>
</dbReference>
<evidence type="ECO:0000256" key="8">
    <source>
        <dbReference type="HAMAP-Rule" id="MF_00376"/>
    </source>
</evidence>
<evidence type="ECO:0000256" key="5">
    <source>
        <dbReference type="ARBA" id="ARBA00022777"/>
    </source>
</evidence>
<dbReference type="GO" id="GO:0005737">
    <property type="term" value="C:cytoplasm"/>
    <property type="evidence" value="ECO:0007669"/>
    <property type="project" value="UniProtKB-SubCell"/>
</dbReference>
<dbReference type="Pfam" id="PF01121">
    <property type="entry name" value="CoaE"/>
    <property type="match status" value="1"/>
</dbReference>
<evidence type="ECO:0000256" key="6">
    <source>
        <dbReference type="ARBA" id="ARBA00022840"/>
    </source>
</evidence>
<dbReference type="Proteomes" id="UP000238573">
    <property type="component" value="Unassembled WGS sequence"/>
</dbReference>
<evidence type="ECO:0000313" key="11">
    <source>
        <dbReference type="Proteomes" id="UP000238573"/>
    </source>
</evidence>
<dbReference type="PANTHER" id="PTHR10695">
    <property type="entry name" value="DEPHOSPHO-COA KINASE-RELATED"/>
    <property type="match status" value="1"/>
</dbReference>
<dbReference type="GO" id="GO:0005524">
    <property type="term" value="F:ATP binding"/>
    <property type="evidence" value="ECO:0007669"/>
    <property type="project" value="UniProtKB-UniRule"/>
</dbReference>
<proteinExistence type="inferred from homology"/>
<dbReference type="PROSITE" id="PS51219">
    <property type="entry name" value="DPCK"/>
    <property type="match status" value="1"/>
</dbReference>
<dbReference type="InterPro" id="IPR027417">
    <property type="entry name" value="P-loop_NTPase"/>
</dbReference>
<name>A0A2T0G557_STRAP</name>
<evidence type="ECO:0000256" key="2">
    <source>
        <dbReference type="ARBA" id="ARBA00022490"/>
    </source>
</evidence>
<sequence length="203" mass="23223">MAKIIGITGGIASGKSTVTNYLRQKGYQVIDADQVVHELQAKGGKLYQALVSWLGSAILNEAGELDRPKLSQLIFSSQENLAKSSQLQNDIIRKELANRRDQLAKTEETFFMDIPLLFEQDYADWFDEVWLVYVNPETQIKRLKARNGYSQEEAQQRLASQMKLEDKVPYADFVIKNDGNLEELIEQIDKKLRRLRNDESNGL</sequence>
<gene>
    <name evidence="8" type="primary">coaE</name>
    <name evidence="10" type="ORF">C6A27_02895</name>
</gene>
<comment type="catalytic activity">
    <reaction evidence="8">
        <text>3'-dephospho-CoA + ATP = ADP + CoA + H(+)</text>
        <dbReference type="Rhea" id="RHEA:18245"/>
        <dbReference type="ChEBI" id="CHEBI:15378"/>
        <dbReference type="ChEBI" id="CHEBI:30616"/>
        <dbReference type="ChEBI" id="CHEBI:57287"/>
        <dbReference type="ChEBI" id="CHEBI:57328"/>
        <dbReference type="ChEBI" id="CHEBI:456216"/>
        <dbReference type="EC" id="2.7.1.24"/>
    </reaction>
</comment>
<dbReference type="CDD" id="cd02022">
    <property type="entry name" value="DPCK"/>
    <property type="match status" value="1"/>
</dbReference>
<feature type="binding site" evidence="8">
    <location>
        <begin position="12"/>
        <end position="17"/>
    </location>
    <ligand>
        <name>ATP</name>
        <dbReference type="ChEBI" id="CHEBI:30616"/>
    </ligand>
</feature>
<protein>
    <recommendedName>
        <fullName evidence="8 9">Dephospho-CoA kinase</fullName>
        <ecNumber evidence="8 9">2.7.1.24</ecNumber>
    </recommendedName>
    <alternativeName>
        <fullName evidence="8">Dephosphocoenzyme A kinase</fullName>
    </alternativeName>
</protein>
<dbReference type="SUPFAM" id="SSF52540">
    <property type="entry name" value="P-loop containing nucleoside triphosphate hydrolases"/>
    <property type="match status" value="1"/>
</dbReference>
<evidence type="ECO:0000256" key="7">
    <source>
        <dbReference type="ARBA" id="ARBA00022993"/>
    </source>
</evidence>